<evidence type="ECO:0000256" key="2">
    <source>
        <dbReference type="ARBA" id="ARBA00022741"/>
    </source>
</evidence>
<dbReference type="Gene3D" id="3.40.50.300">
    <property type="entry name" value="P-loop containing nucleotide triphosphate hydrolases"/>
    <property type="match status" value="1"/>
</dbReference>
<keyword evidence="7" id="KW-1185">Reference proteome</keyword>
<evidence type="ECO:0000256" key="3">
    <source>
        <dbReference type="ARBA" id="ARBA00022821"/>
    </source>
</evidence>
<dbReference type="GO" id="GO:0043531">
    <property type="term" value="F:ADP binding"/>
    <property type="evidence" value="ECO:0007669"/>
    <property type="project" value="InterPro"/>
</dbReference>
<proteinExistence type="inferred from homology"/>
<evidence type="ECO:0000313" key="6">
    <source>
        <dbReference type="EMBL" id="EPS67493.1"/>
    </source>
</evidence>
<feature type="domain" description="NB-ARC" evidence="5">
    <location>
        <begin position="57"/>
        <end position="228"/>
    </location>
</feature>
<keyword evidence="4" id="KW-0067">ATP-binding</keyword>
<dbReference type="PANTHER" id="PTHR36766:SF44">
    <property type="entry name" value="NBS-CODING RESISTANCE GENE ANALOG"/>
    <property type="match status" value="1"/>
</dbReference>
<dbReference type="AlphaFoldDB" id="S8DWD7"/>
<accession>S8DWD7</accession>
<dbReference type="Pfam" id="PF00931">
    <property type="entry name" value="NB-ARC"/>
    <property type="match status" value="1"/>
</dbReference>
<protein>
    <recommendedName>
        <fullName evidence="5">NB-ARC domain-containing protein</fullName>
    </recommendedName>
</protein>
<evidence type="ECO:0000256" key="4">
    <source>
        <dbReference type="ARBA" id="ARBA00022840"/>
    </source>
</evidence>
<dbReference type="OrthoDB" id="1750347at2759"/>
<dbReference type="SUPFAM" id="SSF52540">
    <property type="entry name" value="P-loop containing nucleoside triphosphate hydrolases"/>
    <property type="match status" value="1"/>
</dbReference>
<dbReference type="PANTHER" id="PTHR36766">
    <property type="entry name" value="PLANT BROAD-SPECTRUM MILDEW RESISTANCE PROTEIN RPW8"/>
    <property type="match status" value="1"/>
</dbReference>
<dbReference type="EMBL" id="AUSU01003087">
    <property type="protein sequence ID" value="EPS67493.1"/>
    <property type="molecule type" value="Genomic_DNA"/>
</dbReference>
<evidence type="ECO:0000313" key="7">
    <source>
        <dbReference type="Proteomes" id="UP000015453"/>
    </source>
</evidence>
<sequence>KIDLAERVKELLDKEIQTVFHNVTKELDDIQPQEAETNDTDLRQHGHKIDKKIVGFEDAIDDLIGKLEQPSSDPVGVISIIGMGGLGKTTVASKIFNDPGIEYLFPIRIWITISESYNPKDIYMAILEHFITDDMSGKSDDDLAEKAREHLKNAVFLLVLDDVWTPDAWKDIKRALPWGSSRSPSSLPSDKTSSKVLITSRHTSVALSANPNEQPYALRFLNKDESWKNNATVYRSL</sequence>
<dbReference type="Proteomes" id="UP000015453">
    <property type="component" value="Unassembled WGS sequence"/>
</dbReference>
<dbReference type="PRINTS" id="PR00364">
    <property type="entry name" value="DISEASERSIST"/>
</dbReference>
<dbReference type="InterPro" id="IPR002182">
    <property type="entry name" value="NB-ARC"/>
</dbReference>
<name>S8DWD7_9LAMI</name>
<reference evidence="6 7" key="1">
    <citation type="journal article" date="2013" name="BMC Genomics">
        <title>The miniature genome of a carnivorous plant Genlisea aurea contains a low number of genes and short non-coding sequences.</title>
        <authorList>
            <person name="Leushkin E.V."/>
            <person name="Sutormin R.A."/>
            <person name="Nabieva E.R."/>
            <person name="Penin A.A."/>
            <person name="Kondrashov A.S."/>
            <person name="Logacheva M.D."/>
        </authorList>
    </citation>
    <scope>NUCLEOTIDE SEQUENCE [LARGE SCALE GENOMIC DNA]</scope>
</reference>
<gene>
    <name evidence="6" type="ORF">M569_07282</name>
</gene>
<dbReference type="InterPro" id="IPR027417">
    <property type="entry name" value="P-loop_NTPase"/>
</dbReference>
<comment type="similarity">
    <text evidence="1">Belongs to the disease resistance NB-LRR family.</text>
</comment>
<keyword evidence="2" id="KW-0547">Nucleotide-binding</keyword>
<dbReference type="GO" id="GO:0006952">
    <property type="term" value="P:defense response"/>
    <property type="evidence" value="ECO:0007669"/>
    <property type="project" value="UniProtKB-KW"/>
</dbReference>
<feature type="non-terminal residue" evidence="6">
    <location>
        <position position="1"/>
    </location>
</feature>
<evidence type="ECO:0000256" key="1">
    <source>
        <dbReference type="ARBA" id="ARBA00008894"/>
    </source>
</evidence>
<evidence type="ECO:0000259" key="5">
    <source>
        <dbReference type="Pfam" id="PF00931"/>
    </source>
</evidence>
<keyword evidence="3" id="KW-0611">Plant defense</keyword>
<organism evidence="6 7">
    <name type="scientific">Genlisea aurea</name>
    <dbReference type="NCBI Taxonomy" id="192259"/>
    <lineage>
        <taxon>Eukaryota</taxon>
        <taxon>Viridiplantae</taxon>
        <taxon>Streptophyta</taxon>
        <taxon>Embryophyta</taxon>
        <taxon>Tracheophyta</taxon>
        <taxon>Spermatophyta</taxon>
        <taxon>Magnoliopsida</taxon>
        <taxon>eudicotyledons</taxon>
        <taxon>Gunneridae</taxon>
        <taxon>Pentapetalae</taxon>
        <taxon>asterids</taxon>
        <taxon>lamiids</taxon>
        <taxon>Lamiales</taxon>
        <taxon>Lentibulariaceae</taxon>
        <taxon>Genlisea</taxon>
    </lineage>
</organism>
<dbReference type="GO" id="GO:0005524">
    <property type="term" value="F:ATP binding"/>
    <property type="evidence" value="ECO:0007669"/>
    <property type="project" value="UniProtKB-KW"/>
</dbReference>
<dbReference type="FunFam" id="3.40.50.300:FF:001091">
    <property type="entry name" value="Probable disease resistance protein At1g61300"/>
    <property type="match status" value="1"/>
</dbReference>
<comment type="caution">
    <text evidence="6">The sequence shown here is derived from an EMBL/GenBank/DDBJ whole genome shotgun (WGS) entry which is preliminary data.</text>
</comment>